<gene>
    <name evidence="1" type="ORF">Pcinc_034026</name>
</gene>
<sequence>MEGMGGTDNEPDKKQVREMKLKKVYKWYPWLEKYRFFLLDWLLLCIFVI</sequence>
<reference evidence="1" key="1">
    <citation type="submission" date="2023-10" db="EMBL/GenBank/DDBJ databases">
        <title>Genome assemblies of two species of porcelain crab, Petrolisthes cinctipes and Petrolisthes manimaculis (Anomura: Porcellanidae).</title>
        <authorList>
            <person name="Angst P."/>
        </authorList>
    </citation>
    <scope>NUCLEOTIDE SEQUENCE</scope>
    <source>
        <strain evidence="1">PB745_01</strain>
        <tissue evidence="1">Gill</tissue>
    </source>
</reference>
<comment type="caution">
    <text evidence="1">The sequence shown here is derived from an EMBL/GenBank/DDBJ whole genome shotgun (WGS) entry which is preliminary data.</text>
</comment>
<dbReference type="Proteomes" id="UP001286313">
    <property type="component" value="Unassembled WGS sequence"/>
</dbReference>
<feature type="non-terminal residue" evidence="1">
    <location>
        <position position="49"/>
    </location>
</feature>
<dbReference type="EMBL" id="JAWQEG010004879">
    <property type="protein sequence ID" value="KAK3859886.1"/>
    <property type="molecule type" value="Genomic_DNA"/>
</dbReference>
<dbReference type="AlphaFoldDB" id="A0AAE1ER49"/>
<organism evidence="1 2">
    <name type="scientific">Petrolisthes cinctipes</name>
    <name type="common">Flat porcelain crab</name>
    <dbReference type="NCBI Taxonomy" id="88211"/>
    <lineage>
        <taxon>Eukaryota</taxon>
        <taxon>Metazoa</taxon>
        <taxon>Ecdysozoa</taxon>
        <taxon>Arthropoda</taxon>
        <taxon>Crustacea</taxon>
        <taxon>Multicrustacea</taxon>
        <taxon>Malacostraca</taxon>
        <taxon>Eumalacostraca</taxon>
        <taxon>Eucarida</taxon>
        <taxon>Decapoda</taxon>
        <taxon>Pleocyemata</taxon>
        <taxon>Anomura</taxon>
        <taxon>Galatheoidea</taxon>
        <taxon>Porcellanidae</taxon>
        <taxon>Petrolisthes</taxon>
    </lineage>
</organism>
<name>A0AAE1ER49_PETCI</name>
<protein>
    <submittedName>
        <fullName evidence="1">Uncharacterized protein</fullName>
    </submittedName>
</protein>
<evidence type="ECO:0000313" key="2">
    <source>
        <dbReference type="Proteomes" id="UP001286313"/>
    </source>
</evidence>
<evidence type="ECO:0000313" key="1">
    <source>
        <dbReference type="EMBL" id="KAK3859886.1"/>
    </source>
</evidence>
<accession>A0AAE1ER49</accession>
<proteinExistence type="predicted"/>
<keyword evidence="2" id="KW-1185">Reference proteome</keyword>